<evidence type="ECO:0000313" key="2">
    <source>
        <dbReference type="EMBL" id="MCM4079223.1"/>
    </source>
</evidence>
<feature type="compositionally biased region" description="Low complexity" evidence="1">
    <location>
        <begin position="43"/>
        <end position="54"/>
    </location>
</feature>
<accession>A0ABT0XZK6</accession>
<keyword evidence="3" id="KW-1185">Reference proteome</keyword>
<feature type="compositionally biased region" description="Polar residues" evidence="1">
    <location>
        <begin position="70"/>
        <end position="79"/>
    </location>
</feature>
<reference evidence="2 3" key="1">
    <citation type="submission" date="2022-06" db="EMBL/GenBank/DDBJ databases">
        <title>Actinoplanes abujensis sp. nov., isolated from Nigerian arid soil.</title>
        <authorList>
            <person name="Ding P."/>
        </authorList>
    </citation>
    <scope>NUCLEOTIDE SEQUENCE [LARGE SCALE GENOMIC DNA]</scope>
    <source>
        <strain evidence="3">TRM88002</strain>
    </source>
</reference>
<comment type="caution">
    <text evidence="2">The sequence shown here is derived from an EMBL/GenBank/DDBJ whole genome shotgun (WGS) entry which is preliminary data.</text>
</comment>
<dbReference type="Proteomes" id="UP001523216">
    <property type="component" value="Unassembled WGS sequence"/>
</dbReference>
<dbReference type="EMBL" id="JAMQOL010000020">
    <property type="protein sequence ID" value="MCM4079223.1"/>
    <property type="molecule type" value="Genomic_DNA"/>
</dbReference>
<sequence length="79" mass="7649">MLHRTGSAITLAAGGGRTAVCKAAPAGTTSAATIPAGPASRIAAPTTPSGGPSTMPAINQNRDAMPHQALPSNSTSTPK</sequence>
<organism evidence="2 3">
    <name type="scientific">Paractinoplanes hotanensis</name>
    <dbReference type="NCBI Taxonomy" id="2906497"/>
    <lineage>
        <taxon>Bacteria</taxon>
        <taxon>Bacillati</taxon>
        <taxon>Actinomycetota</taxon>
        <taxon>Actinomycetes</taxon>
        <taxon>Micromonosporales</taxon>
        <taxon>Micromonosporaceae</taxon>
        <taxon>Paractinoplanes</taxon>
    </lineage>
</organism>
<gene>
    <name evidence="2" type="ORF">LXN57_16735</name>
</gene>
<protein>
    <submittedName>
        <fullName evidence="2">Uncharacterized protein</fullName>
    </submittedName>
</protein>
<evidence type="ECO:0000313" key="3">
    <source>
        <dbReference type="Proteomes" id="UP001523216"/>
    </source>
</evidence>
<proteinExistence type="predicted"/>
<feature type="region of interest" description="Disordered" evidence="1">
    <location>
        <begin position="29"/>
        <end position="79"/>
    </location>
</feature>
<evidence type="ECO:0000256" key="1">
    <source>
        <dbReference type="SAM" id="MobiDB-lite"/>
    </source>
</evidence>
<dbReference type="RefSeq" id="WP_251799091.1">
    <property type="nucleotide sequence ID" value="NZ_JAMQOL010000020.1"/>
</dbReference>
<name>A0ABT0XZK6_9ACTN</name>